<gene>
    <name evidence="2" type="ORF">SORBI_3006G037000</name>
</gene>
<reference evidence="3" key="2">
    <citation type="journal article" date="2018" name="Plant J.">
        <title>The Sorghum bicolor reference genome: improved assembly, gene annotations, a transcriptome atlas, and signatures of genome organization.</title>
        <authorList>
            <person name="McCormick R.F."/>
            <person name="Truong S.K."/>
            <person name="Sreedasyam A."/>
            <person name="Jenkins J."/>
            <person name="Shu S."/>
            <person name="Sims D."/>
            <person name="Kennedy M."/>
            <person name="Amirebrahimi M."/>
            <person name="Weers B.D."/>
            <person name="McKinley B."/>
            <person name="Mattison A."/>
            <person name="Morishige D.T."/>
            <person name="Grimwood J."/>
            <person name="Schmutz J."/>
            <person name="Mullet J.E."/>
        </authorList>
    </citation>
    <scope>NUCLEOTIDE SEQUENCE [LARGE SCALE GENOMIC DNA]</scope>
    <source>
        <strain evidence="3">cv. BTx623</strain>
    </source>
</reference>
<reference evidence="2 3" key="1">
    <citation type="journal article" date="2009" name="Nature">
        <title>The Sorghum bicolor genome and the diversification of grasses.</title>
        <authorList>
            <person name="Paterson A.H."/>
            <person name="Bowers J.E."/>
            <person name="Bruggmann R."/>
            <person name="Dubchak I."/>
            <person name="Grimwood J."/>
            <person name="Gundlach H."/>
            <person name="Haberer G."/>
            <person name="Hellsten U."/>
            <person name="Mitros T."/>
            <person name="Poliakov A."/>
            <person name="Schmutz J."/>
            <person name="Spannagl M."/>
            <person name="Tang H."/>
            <person name="Wang X."/>
            <person name="Wicker T."/>
            <person name="Bharti A.K."/>
            <person name="Chapman J."/>
            <person name="Feltus F.A."/>
            <person name="Gowik U."/>
            <person name="Grigoriev I.V."/>
            <person name="Lyons E."/>
            <person name="Maher C.A."/>
            <person name="Martis M."/>
            <person name="Narechania A."/>
            <person name="Otillar R.P."/>
            <person name="Penning B.W."/>
            <person name="Salamov A.A."/>
            <person name="Wang Y."/>
            <person name="Zhang L."/>
            <person name="Carpita N.C."/>
            <person name="Freeling M."/>
            <person name="Gingle A.R."/>
            <person name="Hash C.T."/>
            <person name="Keller B."/>
            <person name="Klein P."/>
            <person name="Kresovich S."/>
            <person name="McCann M.C."/>
            <person name="Ming R."/>
            <person name="Peterson D.G."/>
            <person name="Mehboob-ur-Rahman"/>
            <person name="Ware D."/>
            <person name="Westhoff P."/>
            <person name="Mayer K.F."/>
            <person name="Messing J."/>
            <person name="Rokhsar D.S."/>
        </authorList>
    </citation>
    <scope>NUCLEOTIDE SEQUENCE [LARGE SCALE GENOMIC DNA]</scope>
    <source>
        <strain evidence="3">cv. BTx623</strain>
    </source>
</reference>
<dbReference type="Proteomes" id="UP000000768">
    <property type="component" value="Chromosome 6"/>
</dbReference>
<accession>A0A1B6PJX4</accession>
<dbReference type="Gramene" id="KXG25962">
    <property type="protein sequence ID" value="KXG25962"/>
    <property type="gene ID" value="SORBI_3006G037000"/>
</dbReference>
<protein>
    <submittedName>
        <fullName evidence="2">Uncharacterized protein</fullName>
    </submittedName>
</protein>
<organism evidence="2 3">
    <name type="scientific">Sorghum bicolor</name>
    <name type="common">Sorghum</name>
    <name type="synonym">Sorghum vulgare</name>
    <dbReference type="NCBI Taxonomy" id="4558"/>
    <lineage>
        <taxon>Eukaryota</taxon>
        <taxon>Viridiplantae</taxon>
        <taxon>Streptophyta</taxon>
        <taxon>Embryophyta</taxon>
        <taxon>Tracheophyta</taxon>
        <taxon>Spermatophyta</taxon>
        <taxon>Magnoliopsida</taxon>
        <taxon>Liliopsida</taxon>
        <taxon>Poales</taxon>
        <taxon>Poaceae</taxon>
        <taxon>PACMAD clade</taxon>
        <taxon>Panicoideae</taxon>
        <taxon>Andropogonodae</taxon>
        <taxon>Andropogoneae</taxon>
        <taxon>Sorghinae</taxon>
        <taxon>Sorghum</taxon>
    </lineage>
</organism>
<name>A0A1B6PJX4_SORBI</name>
<evidence type="ECO:0000313" key="3">
    <source>
        <dbReference type="Proteomes" id="UP000000768"/>
    </source>
</evidence>
<dbReference type="AlphaFoldDB" id="A0A1B6PJX4"/>
<keyword evidence="3" id="KW-1185">Reference proteome</keyword>
<sequence>MVVVWQRWSLGSRVQRTTPASGARRAVPRARGHRLGCPQHELPLHNTGAGGAEDPDTGAGAEVLPDGARHGSVGGLAGLHILGHWLREARSKSRDWTVVLAGEHTTEHLSIPWVQIL</sequence>
<evidence type="ECO:0000256" key="1">
    <source>
        <dbReference type="SAM" id="MobiDB-lite"/>
    </source>
</evidence>
<dbReference type="EMBL" id="CM000765">
    <property type="protein sequence ID" value="KXG25962.1"/>
    <property type="molecule type" value="Genomic_DNA"/>
</dbReference>
<proteinExistence type="predicted"/>
<feature type="region of interest" description="Disordered" evidence="1">
    <location>
        <begin position="17"/>
        <end position="66"/>
    </location>
</feature>
<evidence type="ECO:0000313" key="2">
    <source>
        <dbReference type="EMBL" id="KXG25962.1"/>
    </source>
</evidence>
<dbReference type="ExpressionAtlas" id="A0A1B6PJX4">
    <property type="expression patterns" value="baseline"/>
</dbReference>